<organism evidence="1 2">
    <name type="scientific">Priapulus caudatus</name>
    <name type="common">Priapulid worm</name>
    <dbReference type="NCBI Taxonomy" id="37621"/>
    <lineage>
        <taxon>Eukaryota</taxon>
        <taxon>Metazoa</taxon>
        <taxon>Ecdysozoa</taxon>
        <taxon>Scalidophora</taxon>
        <taxon>Priapulida</taxon>
        <taxon>Priapulimorpha</taxon>
        <taxon>Priapulimorphida</taxon>
        <taxon>Priapulidae</taxon>
        <taxon>Priapulus</taxon>
    </lineage>
</organism>
<dbReference type="Proteomes" id="UP000695022">
    <property type="component" value="Unplaced"/>
</dbReference>
<dbReference type="RefSeq" id="XP_014673520.1">
    <property type="nucleotide sequence ID" value="XM_014818034.1"/>
</dbReference>
<proteinExistence type="predicted"/>
<keyword evidence="1" id="KW-1185">Reference proteome</keyword>
<accession>A0ABM1EMU9</accession>
<evidence type="ECO:0000313" key="1">
    <source>
        <dbReference type="Proteomes" id="UP000695022"/>
    </source>
</evidence>
<evidence type="ECO:0000313" key="2">
    <source>
        <dbReference type="RefSeq" id="XP_014673520.1"/>
    </source>
</evidence>
<protein>
    <submittedName>
        <fullName evidence="2">Uncharacterized protein LOC106813807</fullName>
    </submittedName>
</protein>
<dbReference type="GeneID" id="106813807"/>
<gene>
    <name evidence="2" type="primary">LOC106813807</name>
</gene>
<reference evidence="2" key="1">
    <citation type="submission" date="2025-08" db="UniProtKB">
        <authorList>
            <consortium name="RefSeq"/>
        </authorList>
    </citation>
    <scope>IDENTIFICATION</scope>
</reference>
<name>A0ABM1EMU9_PRICU</name>
<dbReference type="PANTHER" id="PTHR46791">
    <property type="entry name" value="EXPRESSED PROTEIN"/>
    <property type="match status" value="1"/>
</dbReference>
<sequence length="203" mass="23638">MQRLQQIMQCAKRVFNIPQDIIDLIDKAIVLSINIQELHTALPLMPAKTVHDGGRHRPTYDIAEEQLRYLVCELQLSVSDCSAILQVSRQTIYNRMTAFQIPKRCELYRSIDDNGLDEVVRNIKQEFPNAGLRMTLGLLRSRKIYAARDQVMKALWRVDPVGVFSRSLRLNVIERHEYSIHLPMLLWHIDGYHKLIRCIFSSP</sequence>
<dbReference type="PANTHER" id="PTHR46791:SF11">
    <property type="entry name" value="INTEGRASE CATALYTIC DOMAIN-CONTAINING PROTEIN"/>
    <property type="match status" value="1"/>
</dbReference>